<dbReference type="AlphaFoldDB" id="A0AAV2G6Y8"/>
<evidence type="ECO:0000313" key="2">
    <source>
        <dbReference type="Proteomes" id="UP001497516"/>
    </source>
</evidence>
<dbReference type="Proteomes" id="UP001497516">
    <property type="component" value="Chromosome 8"/>
</dbReference>
<protein>
    <submittedName>
        <fullName evidence="1">Uncharacterized protein</fullName>
    </submittedName>
</protein>
<keyword evidence="2" id="KW-1185">Reference proteome</keyword>
<gene>
    <name evidence="1" type="ORF">LTRI10_LOCUS45700</name>
</gene>
<evidence type="ECO:0000313" key="1">
    <source>
        <dbReference type="EMBL" id="CAL1405942.1"/>
    </source>
</evidence>
<dbReference type="EMBL" id="OZ034821">
    <property type="protein sequence ID" value="CAL1405942.1"/>
    <property type="molecule type" value="Genomic_DNA"/>
</dbReference>
<proteinExistence type="predicted"/>
<organism evidence="1 2">
    <name type="scientific">Linum trigynum</name>
    <dbReference type="NCBI Taxonomy" id="586398"/>
    <lineage>
        <taxon>Eukaryota</taxon>
        <taxon>Viridiplantae</taxon>
        <taxon>Streptophyta</taxon>
        <taxon>Embryophyta</taxon>
        <taxon>Tracheophyta</taxon>
        <taxon>Spermatophyta</taxon>
        <taxon>Magnoliopsida</taxon>
        <taxon>eudicotyledons</taxon>
        <taxon>Gunneridae</taxon>
        <taxon>Pentapetalae</taxon>
        <taxon>rosids</taxon>
        <taxon>fabids</taxon>
        <taxon>Malpighiales</taxon>
        <taxon>Linaceae</taxon>
        <taxon>Linum</taxon>
    </lineage>
</organism>
<name>A0AAV2G6Y8_9ROSI</name>
<sequence>MSGLGMPGLGWLSALRWIKRLDIPGFSLSSSDCPKLDYDYTWSKSGCVSFSESTTSWLTWRQTKNVQSSLEGHSMPLFQQELMLSTEK</sequence>
<reference evidence="1 2" key="1">
    <citation type="submission" date="2024-04" db="EMBL/GenBank/DDBJ databases">
        <authorList>
            <person name="Fracassetti M."/>
        </authorList>
    </citation>
    <scope>NUCLEOTIDE SEQUENCE [LARGE SCALE GENOMIC DNA]</scope>
</reference>
<accession>A0AAV2G6Y8</accession>